<evidence type="ECO:0000313" key="2">
    <source>
        <dbReference type="EMBL" id="OAM80030.1"/>
    </source>
</evidence>
<evidence type="ECO:0000313" key="3">
    <source>
        <dbReference type="Proteomes" id="UP000078389"/>
    </source>
</evidence>
<reference evidence="2 3" key="1">
    <citation type="submission" date="2016-03" db="EMBL/GenBank/DDBJ databases">
        <title>Genome sequencing of Devosia sp. S37.</title>
        <authorList>
            <person name="Mohd Nor M."/>
        </authorList>
    </citation>
    <scope>NUCLEOTIDE SEQUENCE [LARGE SCALE GENOMIC DNA]</scope>
    <source>
        <strain evidence="2 3">S37</strain>
    </source>
</reference>
<keyword evidence="1" id="KW-0472">Membrane</keyword>
<keyword evidence="3" id="KW-1185">Reference proteome</keyword>
<gene>
    <name evidence="2" type="ORF">A3840_02130</name>
</gene>
<dbReference type="RefSeq" id="WP_067451142.1">
    <property type="nucleotide sequence ID" value="NZ_LVVY01000060.1"/>
</dbReference>
<feature type="transmembrane region" description="Helical" evidence="1">
    <location>
        <begin position="20"/>
        <end position="39"/>
    </location>
</feature>
<feature type="transmembrane region" description="Helical" evidence="1">
    <location>
        <begin position="45"/>
        <end position="68"/>
    </location>
</feature>
<proteinExistence type="predicted"/>
<evidence type="ECO:0000256" key="1">
    <source>
        <dbReference type="SAM" id="Phobius"/>
    </source>
</evidence>
<sequence>MSKLVRNEQRKLTANYMNGLAMAFFGIGGFAPLVASAVSGPASPLIPLLVFGCILASAGLHLLARIALKELEE</sequence>
<accession>A0A178I4A0</accession>
<dbReference type="Proteomes" id="UP000078389">
    <property type="component" value="Unassembled WGS sequence"/>
</dbReference>
<organism evidence="2 3">
    <name type="scientific">Devosia elaeis</name>
    <dbReference type="NCBI Taxonomy" id="1770058"/>
    <lineage>
        <taxon>Bacteria</taxon>
        <taxon>Pseudomonadati</taxon>
        <taxon>Pseudomonadota</taxon>
        <taxon>Alphaproteobacteria</taxon>
        <taxon>Hyphomicrobiales</taxon>
        <taxon>Devosiaceae</taxon>
        <taxon>Devosia</taxon>
    </lineage>
</organism>
<dbReference type="AlphaFoldDB" id="A0A178I4A0"/>
<protein>
    <recommendedName>
        <fullName evidence="4">Amino acid transporter</fullName>
    </recommendedName>
</protein>
<name>A0A178I4A0_9HYPH</name>
<evidence type="ECO:0008006" key="4">
    <source>
        <dbReference type="Google" id="ProtNLM"/>
    </source>
</evidence>
<keyword evidence="1" id="KW-1133">Transmembrane helix</keyword>
<keyword evidence="1" id="KW-0812">Transmembrane</keyword>
<dbReference type="EMBL" id="LVVY01000060">
    <property type="protein sequence ID" value="OAM80030.1"/>
    <property type="molecule type" value="Genomic_DNA"/>
</dbReference>
<dbReference type="STRING" id="1770058.A3840_02130"/>
<comment type="caution">
    <text evidence="2">The sequence shown here is derived from an EMBL/GenBank/DDBJ whole genome shotgun (WGS) entry which is preliminary data.</text>
</comment>
<dbReference type="OrthoDB" id="7997654at2"/>